<dbReference type="InterPro" id="IPR051702">
    <property type="entry name" value="SH3_domain_YSC84-like"/>
</dbReference>
<feature type="compositionally biased region" description="Low complexity" evidence="1">
    <location>
        <begin position="10"/>
        <end position="30"/>
    </location>
</feature>
<dbReference type="AlphaFoldDB" id="A0A1B9IWW6"/>
<dbReference type="CDD" id="cd11524">
    <property type="entry name" value="SYLF"/>
    <property type="match status" value="1"/>
</dbReference>
<feature type="compositionally biased region" description="Basic and acidic residues" evidence="1">
    <location>
        <begin position="614"/>
        <end position="626"/>
    </location>
</feature>
<dbReference type="Pfam" id="PF04366">
    <property type="entry name" value="Ysc84"/>
    <property type="match status" value="1"/>
</dbReference>
<dbReference type="OrthoDB" id="10255128at2759"/>
<feature type="region of interest" description="Disordered" evidence="1">
    <location>
        <begin position="327"/>
        <end position="626"/>
    </location>
</feature>
<organism evidence="3 4">
    <name type="scientific">Kwoniella mangroviensis CBS 10435</name>
    <dbReference type="NCBI Taxonomy" id="1331196"/>
    <lineage>
        <taxon>Eukaryota</taxon>
        <taxon>Fungi</taxon>
        <taxon>Dikarya</taxon>
        <taxon>Basidiomycota</taxon>
        <taxon>Agaricomycotina</taxon>
        <taxon>Tremellomycetes</taxon>
        <taxon>Tremellales</taxon>
        <taxon>Cryptococcaceae</taxon>
        <taxon>Kwoniella</taxon>
    </lineage>
</organism>
<evidence type="ECO:0000313" key="3">
    <source>
        <dbReference type="EMBL" id="OCF60021.1"/>
    </source>
</evidence>
<feature type="compositionally biased region" description="Polar residues" evidence="1">
    <location>
        <begin position="363"/>
        <end position="372"/>
    </location>
</feature>
<reference evidence="3 4" key="1">
    <citation type="submission" date="2013-07" db="EMBL/GenBank/DDBJ databases">
        <title>The Genome Sequence of Kwoniella mangroviensis CBS10435.</title>
        <authorList>
            <consortium name="The Broad Institute Genome Sequencing Platform"/>
            <person name="Cuomo C."/>
            <person name="Litvintseva A."/>
            <person name="Chen Y."/>
            <person name="Heitman J."/>
            <person name="Sun S."/>
            <person name="Springer D."/>
            <person name="Dromer F."/>
            <person name="Young S.K."/>
            <person name="Zeng Q."/>
            <person name="Gargeya S."/>
            <person name="Fitzgerald M."/>
            <person name="Abouelleil A."/>
            <person name="Alvarado L."/>
            <person name="Berlin A.M."/>
            <person name="Chapman S.B."/>
            <person name="Dewar J."/>
            <person name="Goldberg J."/>
            <person name="Griggs A."/>
            <person name="Gujja S."/>
            <person name="Hansen M."/>
            <person name="Howarth C."/>
            <person name="Imamovic A."/>
            <person name="Larimer J."/>
            <person name="McCowan C."/>
            <person name="Murphy C."/>
            <person name="Pearson M."/>
            <person name="Priest M."/>
            <person name="Roberts A."/>
            <person name="Saif S."/>
            <person name="Shea T."/>
            <person name="Sykes S."/>
            <person name="Wortman J."/>
            <person name="Nusbaum C."/>
            <person name="Birren B."/>
        </authorList>
    </citation>
    <scope>NUCLEOTIDE SEQUENCE [LARGE SCALE GENOMIC DNA]</scope>
    <source>
        <strain evidence="3 4">CBS 10435</strain>
    </source>
</reference>
<protein>
    <recommendedName>
        <fullName evidence="2">Ysc84 actin-binding domain-containing protein</fullName>
    </recommendedName>
</protein>
<dbReference type="InterPro" id="IPR007461">
    <property type="entry name" value="Ysc84_actin-binding"/>
</dbReference>
<dbReference type="EMBL" id="KI669460">
    <property type="protein sequence ID" value="OCF60021.1"/>
    <property type="molecule type" value="Genomic_DNA"/>
</dbReference>
<feature type="domain" description="Ysc84 actin-binding" evidence="2">
    <location>
        <begin position="180"/>
        <end position="302"/>
    </location>
</feature>
<feature type="compositionally biased region" description="Basic and acidic residues" evidence="1">
    <location>
        <begin position="576"/>
        <end position="597"/>
    </location>
</feature>
<evidence type="ECO:0000313" key="4">
    <source>
        <dbReference type="Proteomes" id="UP000092583"/>
    </source>
</evidence>
<accession>A0A1B9IWW6</accession>
<evidence type="ECO:0000259" key="2">
    <source>
        <dbReference type="Pfam" id="PF04366"/>
    </source>
</evidence>
<gene>
    <name evidence="3" type="ORF">L486_02694</name>
</gene>
<feature type="compositionally biased region" description="Low complexity" evidence="1">
    <location>
        <begin position="558"/>
        <end position="571"/>
    </location>
</feature>
<reference evidence="4" key="2">
    <citation type="submission" date="2013-12" db="EMBL/GenBank/DDBJ databases">
        <title>Evolution of pathogenesis and genome organization in the Tremellales.</title>
        <authorList>
            <person name="Cuomo C."/>
            <person name="Litvintseva A."/>
            <person name="Heitman J."/>
            <person name="Chen Y."/>
            <person name="Sun S."/>
            <person name="Springer D."/>
            <person name="Dromer F."/>
            <person name="Young S."/>
            <person name="Zeng Q."/>
            <person name="Chapman S."/>
            <person name="Gujja S."/>
            <person name="Saif S."/>
            <person name="Birren B."/>
        </authorList>
    </citation>
    <scope>NUCLEOTIDE SEQUENCE [LARGE SCALE GENOMIC DNA]</scope>
    <source>
        <strain evidence="4">CBS 10435</strain>
    </source>
</reference>
<name>A0A1B9IWW6_9TREE</name>
<feature type="compositionally biased region" description="Basic and acidic residues" evidence="1">
    <location>
        <begin position="342"/>
        <end position="357"/>
    </location>
</feature>
<dbReference type="GO" id="GO:0035091">
    <property type="term" value="F:phosphatidylinositol binding"/>
    <property type="evidence" value="ECO:0007669"/>
    <property type="project" value="TreeGrafter"/>
</dbReference>
<keyword evidence="4" id="KW-1185">Reference proteome</keyword>
<dbReference type="PANTHER" id="PTHR15629:SF40">
    <property type="entry name" value="YSC84 ACTIN-BINDING DOMAIN-CONTAINING PROTEIN"/>
    <property type="match status" value="1"/>
</dbReference>
<dbReference type="PANTHER" id="PTHR15629">
    <property type="entry name" value="SH3YL1 PROTEIN"/>
    <property type="match status" value="1"/>
</dbReference>
<feature type="region of interest" description="Disordered" evidence="1">
    <location>
        <begin position="1"/>
        <end position="35"/>
    </location>
</feature>
<dbReference type="STRING" id="1331196.A0A1B9IWW6"/>
<evidence type="ECO:0000256" key="1">
    <source>
        <dbReference type="SAM" id="MobiDB-lite"/>
    </source>
</evidence>
<proteinExistence type="predicted"/>
<sequence length="626" mass="66592">MSFDPPPRRTPAASASSTRPTTPSDPSTPTWKDKVKARGAVWGKKAVDKGVKISDNIGGRVNDIAEKRFGTEAFWPVTGDFPKEMEKCARILRAFTVDGIVTEEKEKPDPSSPDDAKKKKKVKVIRKIPPSVIASAKGLAIFTSMRTGFAPFGGAGGAGVVVAKLPDGSWSAPASISPNNLSAGFLIGVDVYDCVLIIRTQEALDSFKTHKVTLGAELAVAAGPYGAGAAVEAGKERAPLFSYVKSRGVYAGVEVVGQVFVERFDENGMMYHWPGVKAGDILSGKVKVPIEAASLQSALKDAETGRAQSLKGDSLDIVVQESADLQLNEGETLKLPPTPDQTDGHEHESDPETEKIHHAIQAGSHNPSRTNSPPLPLVAPVPQHASGGMTKGKGGRLVPPPLPGRNPNRPNLEHLSHSSQSRYSDAMDGQDMVDSPSSIRYDAPHGPPPDHLLPPAHIESHHPSPLGAPPPPAATSTLVPGYDDAPPRAETEEFPPAYSDEIGAVAGSITAYPQEKKDPLESGLVPPDAMGADGQPMSESERREWEEFLSSGGDDHASAVGSSAAAGDVQGLTSSMEDHHLYENNDRRRHEEREESLKNPYGDEEESGSGKGKGKQEREDSLQNPF</sequence>
<dbReference type="Proteomes" id="UP000092583">
    <property type="component" value="Unassembled WGS sequence"/>
</dbReference>